<dbReference type="AlphaFoldDB" id="A0A139A9A7"/>
<gene>
    <name evidence="2" type="ORF">M427DRAFT_46056</name>
</gene>
<evidence type="ECO:0000256" key="1">
    <source>
        <dbReference type="SAM" id="MobiDB-lite"/>
    </source>
</evidence>
<keyword evidence="3" id="KW-1185">Reference proteome</keyword>
<protein>
    <submittedName>
        <fullName evidence="2">Uncharacterized protein</fullName>
    </submittedName>
</protein>
<name>A0A139A9A7_GONPJ</name>
<feature type="region of interest" description="Disordered" evidence="1">
    <location>
        <begin position="74"/>
        <end position="98"/>
    </location>
</feature>
<reference evidence="2 3" key="1">
    <citation type="journal article" date="2015" name="Genome Biol. Evol.">
        <title>Phylogenomic analyses indicate that early fungi evolved digesting cell walls of algal ancestors of land plants.</title>
        <authorList>
            <person name="Chang Y."/>
            <person name="Wang S."/>
            <person name="Sekimoto S."/>
            <person name="Aerts A.L."/>
            <person name="Choi C."/>
            <person name="Clum A."/>
            <person name="LaButti K.M."/>
            <person name="Lindquist E.A."/>
            <person name="Yee Ngan C."/>
            <person name="Ohm R.A."/>
            <person name="Salamov A.A."/>
            <person name="Grigoriev I.V."/>
            <person name="Spatafora J.W."/>
            <person name="Berbee M.L."/>
        </authorList>
    </citation>
    <scope>NUCLEOTIDE SEQUENCE [LARGE SCALE GENOMIC DNA]</scope>
    <source>
        <strain evidence="2 3">JEL478</strain>
    </source>
</reference>
<evidence type="ECO:0000313" key="2">
    <source>
        <dbReference type="EMBL" id="KXS12983.1"/>
    </source>
</evidence>
<evidence type="ECO:0000313" key="3">
    <source>
        <dbReference type="Proteomes" id="UP000070544"/>
    </source>
</evidence>
<dbReference type="Proteomes" id="UP000070544">
    <property type="component" value="Unassembled WGS sequence"/>
</dbReference>
<dbReference type="EMBL" id="KQ965783">
    <property type="protein sequence ID" value="KXS12983.1"/>
    <property type="molecule type" value="Genomic_DNA"/>
</dbReference>
<accession>A0A139A9A7</accession>
<organism evidence="2 3">
    <name type="scientific">Gonapodya prolifera (strain JEL478)</name>
    <name type="common">Monoblepharis prolifera</name>
    <dbReference type="NCBI Taxonomy" id="1344416"/>
    <lineage>
        <taxon>Eukaryota</taxon>
        <taxon>Fungi</taxon>
        <taxon>Fungi incertae sedis</taxon>
        <taxon>Chytridiomycota</taxon>
        <taxon>Chytridiomycota incertae sedis</taxon>
        <taxon>Monoblepharidomycetes</taxon>
        <taxon>Monoblepharidales</taxon>
        <taxon>Gonapodyaceae</taxon>
        <taxon>Gonapodya</taxon>
    </lineage>
</organism>
<proteinExistence type="predicted"/>
<sequence length="173" mass="19609">MHKQLQWKEVNQVGEAMGAQDLSVHWRNKGFKNRTWEEARLVALKQWQEKHLVVLENWKSLISKIVAAAPNEHIDGTQKQTDETQKRQQKVGPKAGNGSSTQACILLLSCIANAEGLDARADLDVFNMFTRGAKAHAGGDEFLKELKRLREARLEAVRQGRRRLDLKLNAPLH</sequence>
<feature type="compositionally biased region" description="Basic and acidic residues" evidence="1">
    <location>
        <begin position="74"/>
        <end position="86"/>
    </location>
</feature>